<sequence length="150" mass="16266">MQENPGAFYNGVYSFITDPKNQGVQPRRMPVLDIPLAIDNTAVAGEPIKVVLGAIVDGKGPATLTDVSLQYGYGQECLPVSPSVFQYCPVSQKFADSNWQSAEVAQENGQWVATIPNAAAAGNYVHLKLTMTDEGNSRAEQLMMRAYLLK</sequence>
<dbReference type="HOGENOM" id="CLU_1739265_0_0_6"/>
<protein>
    <submittedName>
        <fullName evidence="1">Uncharacterized protein</fullName>
    </submittedName>
</protein>
<organism evidence="1 2">
    <name type="scientific">Shewanella amazonensis (strain ATCC BAA-1098 / SB2B)</name>
    <dbReference type="NCBI Taxonomy" id="326297"/>
    <lineage>
        <taxon>Bacteria</taxon>
        <taxon>Pseudomonadati</taxon>
        <taxon>Pseudomonadota</taxon>
        <taxon>Gammaproteobacteria</taxon>
        <taxon>Alteromonadales</taxon>
        <taxon>Shewanellaceae</taxon>
        <taxon>Shewanella</taxon>
    </lineage>
</organism>
<accession>A1S311</accession>
<evidence type="ECO:0000313" key="1">
    <source>
        <dbReference type="EMBL" id="ABL98767.1"/>
    </source>
</evidence>
<dbReference type="eggNOG" id="COG1404">
    <property type="taxonomic scope" value="Bacteria"/>
</dbReference>
<dbReference type="KEGG" id="saz:Sama_0559"/>
<reference evidence="1 2" key="1">
    <citation type="submission" date="2006-12" db="EMBL/GenBank/DDBJ databases">
        <title>Complete sequence of Shewanella amazonensis SB2B.</title>
        <authorList>
            <consortium name="US DOE Joint Genome Institute"/>
            <person name="Copeland A."/>
            <person name="Lucas S."/>
            <person name="Lapidus A."/>
            <person name="Barry K."/>
            <person name="Detter J.C."/>
            <person name="Glavina del Rio T."/>
            <person name="Hammon N."/>
            <person name="Israni S."/>
            <person name="Dalin E."/>
            <person name="Tice H."/>
            <person name="Pitluck S."/>
            <person name="Munk A.C."/>
            <person name="Brettin T."/>
            <person name="Bruce D."/>
            <person name="Han C."/>
            <person name="Tapia R."/>
            <person name="Gilna P."/>
            <person name="Schmutz J."/>
            <person name="Larimer F."/>
            <person name="Land M."/>
            <person name="Hauser L."/>
            <person name="Kyrpides N."/>
            <person name="Mikhailova N."/>
            <person name="Fredrickson J."/>
            <person name="Richardson P."/>
        </authorList>
    </citation>
    <scope>NUCLEOTIDE SEQUENCE [LARGE SCALE GENOMIC DNA]</scope>
    <source>
        <strain evidence="2">ATCC BAA-1098 / SB2B</strain>
    </source>
</reference>
<name>A1S311_SHEAM</name>
<dbReference type="OrthoDB" id="9790784at2"/>
<dbReference type="Proteomes" id="UP000009175">
    <property type="component" value="Chromosome"/>
</dbReference>
<dbReference type="AlphaFoldDB" id="A1S311"/>
<gene>
    <name evidence="1" type="ordered locus">Sama_0559</name>
</gene>
<dbReference type="RefSeq" id="WP_011758677.1">
    <property type="nucleotide sequence ID" value="NC_008700.1"/>
</dbReference>
<proteinExistence type="predicted"/>
<dbReference type="EMBL" id="CP000507">
    <property type="protein sequence ID" value="ABL98767.1"/>
    <property type="molecule type" value="Genomic_DNA"/>
</dbReference>
<keyword evidence="2" id="KW-1185">Reference proteome</keyword>
<evidence type="ECO:0000313" key="2">
    <source>
        <dbReference type="Proteomes" id="UP000009175"/>
    </source>
</evidence>